<gene>
    <name evidence="1" type="ORF">J0S82_016912</name>
</gene>
<keyword evidence="2" id="KW-1185">Reference proteome</keyword>
<protein>
    <submittedName>
        <fullName evidence="1">Uncharacterized protein</fullName>
    </submittedName>
</protein>
<feature type="non-terminal residue" evidence="1">
    <location>
        <position position="49"/>
    </location>
</feature>
<accession>A0A8J6AFJ6</accession>
<organism evidence="1 2">
    <name type="scientific">Galemys pyrenaicus</name>
    <name type="common">Iberian desman</name>
    <name type="synonym">Pyrenean desman</name>
    <dbReference type="NCBI Taxonomy" id="202257"/>
    <lineage>
        <taxon>Eukaryota</taxon>
        <taxon>Metazoa</taxon>
        <taxon>Chordata</taxon>
        <taxon>Craniata</taxon>
        <taxon>Vertebrata</taxon>
        <taxon>Euteleostomi</taxon>
        <taxon>Mammalia</taxon>
        <taxon>Eutheria</taxon>
        <taxon>Laurasiatheria</taxon>
        <taxon>Eulipotyphla</taxon>
        <taxon>Talpidae</taxon>
        <taxon>Galemys</taxon>
    </lineage>
</organism>
<sequence>MREAAFALAEAFSAGDFSTTVILIAMDWLVRGGRHLAKLKRNYAKEEEA</sequence>
<name>A0A8J6AFJ6_GALPY</name>
<comment type="caution">
    <text evidence="1">The sequence shown here is derived from an EMBL/GenBank/DDBJ whole genome shotgun (WGS) entry which is preliminary data.</text>
</comment>
<dbReference type="AlphaFoldDB" id="A0A8J6AFJ6"/>
<dbReference type="Proteomes" id="UP000700334">
    <property type="component" value="Unassembled WGS sequence"/>
</dbReference>
<evidence type="ECO:0000313" key="2">
    <source>
        <dbReference type="Proteomes" id="UP000700334"/>
    </source>
</evidence>
<proteinExistence type="predicted"/>
<dbReference type="EMBL" id="JAGFMF010011641">
    <property type="protein sequence ID" value="KAG8518072.1"/>
    <property type="molecule type" value="Genomic_DNA"/>
</dbReference>
<evidence type="ECO:0000313" key="1">
    <source>
        <dbReference type="EMBL" id="KAG8518072.1"/>
    </source>
</evidence>
<reference evidence="1" key="1">
    <citation type="journal article" date="2021" name="Evol. Appl.">
        <title>The genome of the Pyrenean desman and the effects of bottlenecks and inbreeding on the genomic landscape of an endangered species.</title>
        <authorList>
            <person name="Escoda L."/>
            <person name="Castresana J."/>
        </authorList>
    </citation>
    <scope>NUCLEOTIDE SEQUENCE</scope>
    <source>
        <strain evidence="1">IBE-C5619</strain>
    </source>
</reference>